<feature type="compositionally biased region" description="Basic residues" evidence="8">
    <location>
        <begin position="366"/>
        <end position="381"/>
    </location>
</feature>
<dbReference type="InterPro" id="IPR036590">
    <property type="entry name" value="SRAP-like"/>
</dbReference>
<sequence length="411" mass="46576">MCGRSRCTLTRQQVAEAAGVSPEEFIDGDKCTTRDKKCSRARCPVQTADMLVGLLLARSLCVPVDKPVENMGPGRYGPVLLQPGGEKVDIETKAKTRLQAMRANAKPDHFLMFNARSENLKERPAFKRLVESKRCVVVCEGYYEWHQVDKRGKQPYYFYREKSLMKFAGLYDYWKNEEGELMYTYTILTTVIASEIKWLHTRMPVILLDEDVDRWLSGAKFEDLKAHNVSMQLDRCSFKVKNAPSRSTLSIQVHYAATIVAHLVSETLCLFLGDIKSFFGVKTEKQEPRVSSPRILRTKSDKTDELLSSNTVSSSPVKKEEQSVDSDARLAKRCQQFPTNFVPASSLLDKSFEDEKEATQSEQPNQKRRRVSSPPRPKKTSTLKSPAKFKMSPGPKQSSLDFFFSKGSAPN</sequence>
<feature type="region of interest" description="Disordered" evidence="8">
    <location>
        <begin position="289"/>
        <end position="326"/>
    </location>
</feature>
<dbReference type="AlphaFoldDB" id="M4C0A6"/>
<evidence type="ECO:0000313" key="9">
    <source>
        <dbReference type="EnsemblProtists" id="HpaP812286"/>
    </source>
</evidence>
<dbReference type="SUPFAM" id="SSF143081">
    <property type="entry name" value="BB1717-like"/>
    <property type="match status" value="1"/>
</dbReference>
<dbReference type="OMA" id="KIMSWLH"/>
<evidence type="ECO:0000256" key="8">
    <source>
        <dbReference type="SAM" id="MobiDB-lite"/>
    </source>
</evidence>
<dbReference type="Gene3D" id="3.90.1680.10">
    <property type="entry name" value="SOS response associated peptidase-like"/>
    <property type="match status" value="1"/>
</dbReference>
<organism evidence="9 10">
    <name type="scientific">Hyaloperonospora arabidopsidis (strain Emoy2)</name>
    <name type="common">Downy mildew agent</name>
    <name type="synonym">Peronospora arabidopsidis</name>
    <dbReference type="NCBI Taxonomy" id="559515"/>
    <lineage>
        <taxon>Eukaryota</taxon>
        <taxon>Sar</taxon>
        <taxon>Stramenopiles</taxon>
        <taxon>Oomycota</taxon>
        <taxon>Peronosporomycetes</taxon>
        <taxon>Peronosporales</taxon>
        <taxon>Peronosporaceae</taxon>
        <taxon>Hyaloperonospora</taxon>
    </lineage>
</organism>
<keyword evidence="4" id="KW-0378">Hydrolase</keyword>
<dbReference type="GO" id="GO:0016829">
    <property type="term" value="F:lyase activity"/>
    <property type="evidence" value="ECO:0007669"/>
    <property type="project" value="UniProtKB-KW"/>
</dbReference>
<dbReference type="eggNOG" id="KOG2618">
    <property type="taxonomic scope" value="Eukaryota"/>
</dbReference>
<reference evidence="9" key="2">
    <citation type="submission" date="2015-06" db="UniProtKB">
        <authorList>
            <consortium name="EnsemblProtists"/>
        </authorList>
    </citation>
    <scope>IDENTIFICATION</scope>
    <source>
        <strain evidence="9">Emoy2</strain>
    </source>
</reference>
<proteinExistence type="inferred from homology"/>
<evidence type="ECO:0000256" key="3">
    <source>
        <dbReference type="ARBA" id="ARBA00022763"/>
    </source>
</evidence>
<dbReference type="Proteomes" id="UP000011713">
    <property type="component" value="Unassembled WGS sequence"/>
</dbReference>
<dbReference type="GO" id="GO:0008233">
    <property type="term" value="F:peptidase activity"/>
    <property type="evidence" value="ECO:0007669"/>
    <property type="project" value="UniProtKB-KW"/>
</dbReference>
<keyword evidence="5" id="KW-0190">Covalent protein-DNA linkage</keyword>
<evidence type="ECO:0000256" key="6">
    <source>
        <dbReference type="ARBA" id="ARBA00023125"/>
    </source>
</evidence>
<evidence type="ECO:0000256" key="2">
    <source>
        <dbReference type="ARBA" id="ARBA00022670"/>
    </source>
</evidence>
<dbReference type="EnsemblProtists" id="HpaT812286">
    <property type="protein sequence ID" value="HpaP812286"/>
    <property type="gene ID" value="HpaG812286"/>
</dbReference>
<evidence type="ECO:0000313" key="10">
    <source>
        <dbReference type="Proteomes" id="UP000011713"/>
    </source>
</evidence>
<protein>
    <submittedName>
        <fullName evidence="9">Uncharacterized protein</fullName>
    </submittedName>
</protein>
<evidence type="ECO:0000256" key="7">
    <source>
        <dbReference type="ARBA" id="ARBA00023239"/>
    </source>
</evidence>
<feature type="region of interest" description="Disordered" evidence="8">
    <location>
        <begin position="352"/>
        <end position="411"/>
    </location>
</feature>
<keyword evidence="3" id="KW-0227">DNA damage</keyword>
<dbReference type="InterPro" id="IPR003738">
    <property type="entry name" value="SRAP"/>
</dbReference>
<dbReference type="EMBL" id="JH598072">
    <property type="status" value="NOT_ANNOTATED_CDS"/>
    <property type="molecule type" value="Genomic_DNA"/>
</dbReference>
<keyword evidence="10" id="KW-1185">Reference proteome</keyword>
<name>M4C0A6_HYAAE</name>
<dbReference type="GO" id="GO:0003697">
    <property type="term" value="F:single-stranded DNA binding"/>
    <property type="evidence" value="ECO:0007669"/>
    <property type="project" value="InterPro"/>
</dbReference>
<dbReference type="HOGENOM" id="CLU_035990_2_1_1"/>
<dbReference type="PANTHER" id="PTHR13604">
    <property type="entry name" value="DC12-RELATED"/>
    <property type="match status" value="1"/>
</dbReference>
<dbReference type="VEuPathDB" id="FungiDB:HpaG812286"/>
<evidence type="ECO:0000256" key="1">
    <source>
        <dbReference type="ARBA" id="ARBA00008136"/>
    </source>
</evidence>
<keyword evidence="6" id="KW-0238">DNA-binding</keyword>
<evidence type="ECO:0000256" key="5">
    <source>
        <dbReference type="ARBA" id="ARBA00023124"/>
    </source>
</evidence>
<dbReference type="GO" id="GO:0106300">
    <property type="term" value="P:protein-DNA covalent cross-linking repair"/>
    <property type="evidence" value="ECO:0007669"/>
    <property type="project" value="InterPro"/>
</dbReference>
<dbReference type="GO" id="GO:0006508">
    <property type="term" value="P:proteolysis"/>
    <property type="evidence" value="ECO:0007669"/>
    <property type="project" value="UniProtKB-KW"/>
</dbReference>
<feature type="compositionally biased region" description="Basic and acidic residues" evidence="8">
    <location>
        <begin position="317"/>
        <end position="326"/>
    </location>
</feature>
<evidence type="ECO:0000256" key="4">
    <source>
        <dbReference type="ARBA" id="ARBA00022801"/>
    </source>
</evidence>
<feature type="compositionally biased region" description="Polar residues" evidence="8">
    <location>
        <begin position="306"/>
        <end position="316"/>
    </location>
</feature>
<dbReference type="PANTHER" id="PTHR13604:SF0">
    <property type="entry name" value="ABASIC SITE PROCESSING PROTEIN HMCES"/>
    <property type="match status" value="1"/>
</dbReference>
<keyword evidence="7" id="KW-0456">Lyase</keyword>
<dbReference type="STRING" id="559515.M4C0A6"/>
<accession>M4C0A6</accession>
<dbReference type="Pfam" id="PF02586">
    <property type="entry name" value="SRAP"/>
    <property type="match status" value="1"/>
</dbReference>
<reference evidence="10" key="1">
    <citation type="journal article" date="2010" name="Science">
        <title>Signatures of adaptation to obligate biotrophy in the Hyaloperonospora arabidopsidis genome.</title>
        <authorList>
            <person name="Baxter L."/>
            <person name="Tripathy S."/>
            <person name="Ishaque N."/>
            <person name="Boot N."/>
            <person name="Cabral A."/>
            <person name="Kemen E."/>
            <person name="Thines M."/>
            <person name="Ah-Fong A."/>
            <person name="Anderson R."/>
            <person name="Badejoko W."/>
            <person name="Bittner-Eddy P."/>
            <person name="Boore J.L."/>
            <person name="Chibucos M.C."/>
            <person name="Coates M."/>
            <person name="Dehal P."/>
            <person name="Delehaunty K."/>
            <person name="Dong S."/>
            <person name="Downton P."/>
            <person name="Dumas B."/>
            <person name="Fabro G."/>
            <person name="Fronick C."/>
            <person name="Fuerstenberg S.I."/>
            <person name="Fulton L."/>
            <person name="Gaulin E."/>
            <person name="Govers F."/>
            <person name="Hughes L."/>
            <person name="Humphray S."/>
            <person name="Jiang R.H."/>
            <person name="Judelson H."/>
            <person name="Kamoun S."/>
            <person name="Kyung K."/>
            <person name="Meijer H."/>
            <person name="Minx P."/>
            <person name="Morris P."/>
            <person name="Nelson J."/>
            <person name="Phuntumart V."/>
            <person name="Qutob D."/>
            <person name="Rehmany A."/>
            <person name="Rougon-Cardoso A."/>
            <person name="Ryden P."/>
            <person name="Torto-Alalibo T."/>
            <person name="Studholme D."/>
            <person name="Wang Y."/>
            <person name="Win J."/>
            <person name="Wood J."/>
            <person name="Clifton S.W."/>
            <person name="Rogers J."/>
            <person name="Van den Ackerveken G."/>
            <person name="Jones J.D."/>
            <person name="McDowell J.M."/>
            <person name="Beynon J."/>
            <person name="Tyler B.M."/>
        </authorList>
    </citation>
    <scope>NUCLEOTIDE SEQUENCE [LARGE SCALE GENOMIC DNA]</scope>
    <source>
        <strain evidence="10">Emoy2</strain>
    </source>
</reference>
<keyword evidence="2" id="KW-0645">Protease</keyword>
<comment type="similarity">
    <text evidence="1">Belongs to the SOS response-associated peptidase family.</text>
</comment>
<dbReference type="InParanoid" id="M4C0A6"/>